<protein>
    <submittedName>
        <fullName evidence="3">Adenylyltransferase/sulfurtransferase MoeZ</fullName>
    </submittedName>
</protein>
<reference evidence="3 4" key="1">
    <citation type="submission" date="2021-01" db="EMBL/GenBank/DDBJ databases">
        <title>Whole genome shotgun sequence of Cellulomonas phragmiteti NBRC 110785.</title>
        <authorList>
            <person name="Komaki H."/>
            <person name="Tamura T."/>
        </authorList>
    </citation>
    <scope>NUCLEOTIDE SEQUENCE [LARGE SCALE GENOMIC DNA]</scope>
    <source>
        <strain evidence="3 4">NBRC 110785</strain>
    </source>
</reference>
<dbReference type="GO" id="GO:0016779">
    <property type="term" value="F:nucleotidyltransferase activity"/>
    <property type="evidence" value="ECO:0007669"/>
    <property type="project" value="UniProtKB-KW"/>
</dbReference>
<dbReference type="CDD" id="cd00757">
    <property type="entry name" value="ThiF_MoeB_HesA_family"/>
    <property type="match status" value="1"/>
</dbReference>
<dbReference type="PANTHER" id="PTHR10953">
    <property type="entry name" value="UBIQUITIN-ACTIVATING ENZYME E1"/>
    <property type="match status" value="1"/>
</dbReference>
<dbReference type="Proteomes" id="UP000614741">
    <property type="component" value="Unassembled WGS sequence"/>
</dbReference>
<dbReference type="RefSeq" id="WP_203672919.1">
    <property type="nucleotide sequence ID" value="NZ_BONP01000007.1"/>
</dbReference>
<dbReference type="EMBL" id="BONP01000007">
    <property type="protein sequence ID" value="GIG39754.1"/>
    <property type="molecule type" value="Genomic_DNA"/>
</dbReference>
<gene>
    <name evidence="3" type="primary">moeZ</name>
    <name evidence="3" type="ORF">Cph01nite_15160</name>
</gene>
<dbReference type="Pfam" id="PF00899">
    <property type="entry name" value="ThiF"/>
    <property type="match status" value="1"/>
</dbReference>
<feature type="domain" description="Rhodanese" evidence="2">
    <location>
        <begin position="295"/>
        <end position="385"/>
    </location>
</feature>
<dbReference type="InterPro" id="IPR035985">
    <property type="entry name" value="Ubiquitin-activating_enz"/>
</dbReference>
<feature type="compositionally biased region" description="Low complexity" evidence="1">
    <location>
        <begin position="271"/>
        <end position="281"/>
    </location>
</feature>
<dbReference type="SMART" id="SM00450">
    <property type="entry name" value="RHOD"/>
    <property type="match status" value="1"/>
</dbReference>
<keyword evidence="3" id="KW-0808">Transferase</keyword>
<evidence type="ECO:0000313" key="3">
    <source>
        <dbReference type="EMBL" id="GIG39754.1"/>
    </source>
</evidence>
<dbReference type="InterPro" id="IPR001763">
    <property type="entry name" value="Rhodanese-like_dom"/>
</dbReference>
<dbReference type="Pfam" id="PF00581">
    <property type="entry name" value="Rhodanese"/>
    <property type="match status" value="1"/>
</dbReference>
<sequence>MSSALPPLVAPGPPLTPDQVARYARHLALDEIGEVGQRRLLASRVLVLGAGGLGSPVLLYLAAAGVGTLGIVDDDVVEVSNLQRQVVHGTADVGRRKVDSAADAVRGLDPHLEVVPHAVRLGPGNAGGLLGAYDVVVDGTDNFPTRYLVDDVCAELGRPWVWGSLQRGHAQVSTFWSRPPVGEGVGLRDVFGGPPSEGTVPSCAVDGVLGAVCAAAGAAMAIEVVKLLCGSGRTLLGRVAVHDAFAGTWQEVPVRRAQGRTDRAVPRAGTAPDRGAGPGSAAGADDLATLVAAHAAGAVDVVDLRDAPEASAHPLPGVRAVPLAQFVTEQMLASLDPDRPLVLVCRLGARAAHAAALARAAGVRDVRHLPGGVAAWRLAAQDRATATPDAAVRGA</sequence>
<evidence type="ECO:0000259" key="2">
    <source>
        <dbReference type="PROSITE" id="PS50206"/>
    </source>
</evidence>
<feature type="region of interest" description="Disordered" evidence="1">
    <location>
        <begin position="256"/>
        <end position="281"/>
    </location>
</feature>
<accession>A0ABQ4DK71</accession>
<dbReference type="Gene3D" id="3.40.50.720">
    <property type="entry name" value="NAD(P)-binding Rossmann-like Domain"/>
    <property type="match status" value="1"/>
</dbReference>
<dbReference type="PANTHER" id="PTHR10953:SF102">
    <property type="entry name" value="ADENYLYLTRANSFERASE AND SULFURTRANSFERASE MOCS3"/>
    <property type="match status" value="1"/>
</dbReference>
<name>A0ABQ4DK71_9CELL</name>
<comment type="caution">
    <text evidence="3">The sequence shown here is derived from an EMBL/GenBank/DDBJ whole genome shotgun (WGS) entry which is preliminary data.</text>
</comment>
<dbReference type="SUPFAM" id="SSF52821">
    <property type="entry name" value="Rhodanese/Cell cycle control phosphatase"/>
    <property type="match status" value="1"/>
</dbReference>
<dbReference type="SUPFAM" id="SSF69572">
    <property type="entry name" value="Activating enzymes of the ubiquitin-like proteins"/>
    <property type="match status" value="1"/>
</dbReference>
<keyword evidence="3" id="KW-0548">Nucleotidyltransferase</keyword>
<dbReference type="Gene3D" id="3.40.250.10">
    <property type="entry name" value="Rhodanese-like domain"/>
    <property type="match status" value="1"/>
</dbReference>
<dbReference type="InterPro" id="IPR045886">
    <property type="entry name" value="ThiF/MoeB/HesA"/>
</dbReference>
<organism evidence="3 4">
    <name type="scientific">Cellulomonas phragmiteti</name>
    <dbReference type="NCBI Taxonomy" id="478780"/>
    <lineage>
        <taxon>Bacteria</taxon>
        <taxon>Bacillati</taxon>
        <taxon>Actinomycetota</taxon>
        <taxon>Actinomycetes</taxon>
        <taxon>Micrococcales</taxon>
        <taxon>Cellulomonadaceae</taxon>
        <taxon>Cellulomonas</taxon>
    </lineage>
</organism>
<proteinExistence type="predicted"/>
<dbReference type="CDD" id="cd00158">
    <property type="entry name" value="RHOD"/>
    <property type="match status" value="1"/>
</dbReference>
<evidence type="ECO:0000256" key="1">
    <source>
        <dbReference type="SAM" id="MobiDB-lite"/>
    </source>
</evidence>
<dbReference type="PROSITE" id="PS50206">
    <property type="entry name" value="RHODANESE_3"/>
    <property type="match status" value="1"/>
</dbReference>
<evidence type="ECO:0000313" key="4">
    <source>
        <dbReference type="Proteomes" id="UP000614741"/>
    </source>
</evidence>
<dbReference type="InterPro" id="IPR000594">
    <property type="entry name" value="ThiF_NAD_FAD-bd"/>
</dbReference>
<keyword evidence="4" id="KW-1185">Reference proteome</keyword>
<dbReference type="InterPro" id="IPR036873">
    <property type="entry name" value="Rhodanese-like_dom_sf"/>
</dbReference>